<dbReference type="Proteomes" id="UP000320475">
    <property type="component" value="Unassembled WGS sequence"/>
</dbReference>
<dbReference type="GO" id="GO:0016020">
    <property type="term" value="C:membrane"/>
    <property type="evidence" value="ECO:0007669"/>
    <property type="project" value="UniProtKB-SubCell"/>
</dbReference>
<dbReference type="OrthoDB" id="10070851at2759"/>
<evidence type="ECO:0000313" key="4">
    <source>
        <dbReference type="EMBL" id="TPX41647.1"/>
    </source>
</evidence>
<keyword evidence="6" id="KW-1185">Reference proteome</keyword>
<gene>
    <name evidence="4" type="ORF">SeLEV6574_g05987</name>
    <name evidence="5" type="ORF">SeMB42_g01882</name>
</gene>
<dbReference type="InterPro" id="IPR031968">
    <property type="entry name" value="VASt"/>
</dbReference>
<sequence length="191" mass="21654">MASTHLKDLESADKCGPQFHEISALDIEVEVPIDQVWKWINDGIAIRKVHELKGSNDLKIGTWASPPSEGEGLRQRYLEYILEIHQPIVGNIKTPVKEVEISVHEEAGRMYILETHTLAPKMPYSDDYTPMMRLCIYEKGENATTVNGWIWIKWYHKPMFVASKIDSAATDGLLTTAKQYGQVIQMLSQGV</sequence>
<proteinExistence type="predicted"/>
<dbReference type="AlphaFoldDB" id="A0A507DKY9"/>
<dbReference type="EMBL" id="QEAM01000309">
    <property type="protein sequence ID" value="TPX41647.1"/>
    <property type="molecule type" value="Genomic_DNA"/>
</dbReference>
<protein>
    <recommendedName>
        <fullName evidence="3">VASt domain-containing protein</fullName>
    </recommendedName>
</protein>
<evidence type="ECO:0000259" key="3">
    <source>
        <dbReference type="PROSITE" id="PS51778"/>
    </source>
</evidence>
<dbReference type="Pfam" id="PF16016">
    <property type="entry name" value="VASt"/>
    <property type="match status" value="1"/>
</dbReference>
<reference evidence="6 7" key="1">
    <citation type="journal article" date="2019" name="Sci. Rep.">
        <title>Comparative genomics of chytrid fungi reveal insights into the obligate biotrophic and pathogenic lifestyle of Synchytrium endobioticum.</title>
        <authorList>
            <person name="van de Vossenberg B.T.L.H."/>
            <person name="Warris S."/>
            <person name="Nguyen H.D.T."/>
            <person name="van Gent-Pelzer M.P.E."/>
            <person name="Joly D.L."/>
            <person name="van de Geest H.C."/>
            <person name="Bonants P.J.M."/>
            <person name="Smith D.S."/>
            <person name="Levesque C.A."/>
            <person name="van der Lee T.A.J."/>
        </authorList>
    </citation>
    <scope>NUCLEOTIDE SEQUENCE [LARGE SCALE GENOMIC DNA]</scope>
    <source>
        <strain evidence="4 7">LEV6574</strain>
        <strain evidence="5 6">MB42</strain>
    </source>
</reference>
<dbReference type="PROSITE" id="PS51778">
    <property type="entry name" value="VAST"/>
    <property type="match status" value="1"/>
</dbReference>
<dbReference type="STRING" id="286115.A0A507DKY9"/>
<organism evidence="5 6">
    <name type="scientific">Synchytrium endobioticum</name>
    <dbReference type="NCBI Taxonomy" id="286115"/>
    <lineage>
        <taxon>Eukaryota</taxon>
        <taxon>Fungi</taxon>
        <taxon>Fungi incertae sedis</taxon>
        <taxon>Chytridiomycota</taxon>
        <taxon>Chytridiomycota incertae sedis</taxon>
        <taxon>Chytridiomycetes</taxon>
        <taxon>Synchytriales</taxon>
        <taxon>Synchytriaceae</taxon>
        <taxon>Synchytrium</taxon>
    </lineage>
</organism>
<evidence type="ECO:0000313" key="7">
    <source>
        <dbReference type="Proteomes" id="UP000320475"/>
    </source>
</evidence>
<evidence type="ECO:0000313" key="5">
    <source>
        <dbReference type="EMBL" id="TPX51528.1"/>
    </source>
</evidence>
<evidence type="ECO:0000256" key="2">
    <source>
        <dbReference type="ARBA" id="ARBA00023136"/>
    </source>
</evidence>
<comment type="subcellular location">
    <subcellularLocation>
        <location evidence="1">Membrane</location>
    </subcellularLocation>
</comment>
<name>A0A507DKY9_9FUNG</name>
<dbReference type="VEuPathDB" id="FungiDB:SeMB42_g01882"/>
<dbReference type="EMBL" id="QEAN01000053">
    <property type="protein sequence ID" value="TPX51528.1"/>
    <property type="molecule type" value="Genomic_DNA"/>
</dbReference>
<keyword evidence="2" id="KW-0472">Membrane</keyword>
<comment type="caution">
    <text evidence="5">The sequence shown here is derived from an EMBL/GenBank/DDBJ whole genome shotgun (WGS) entry which is preliminary data.</text>
</comment>
<feature type="domain" description="VASt" evidence="3">
    <location>
        <begin position="20"/>
        <end position="185"/>
    </location>
</feature>
<dbReference type="Proteomes" id="UP000317494">
    <property type="component" value="Unassembled WGS sequence"/>
</dbReference>
<evidence type="ECO:0000256" key="1">
    <source>
        <dbReference type="ARBA" id="ARBA00004370"/>
    </source>
</evidence>
<evidence type="ECO:0000313" key="6">
    <source>
        <dbReference type="Proteomes" id="UP000317494"/>
    </source>
</evidence>
<accession>A0A507DKY9</accession>